<dbReference type="GO" id="GO:0008270">
    <property type="term" value="F:zinc ion binding"/>
    <property type="evidence" value="ECO:0007669"/>
    <property type="project" value="UniProtKB-KW"/>
</dbReference>
<keyword evidence="1" id="KW-0862">Zinc</keyword>
<evidence type="ECO:0000256" key="1">
    <source>
        <dbReference type="PROSITE-ProRule" id="PRU00432"/>
    </source>
</evidence>
<organism evidence="3 4">
    <name type="scientific">Blepharisma stoltei</name>
    <dbReference type="NCBI Taxonomy" id="1481888"/>
    <lineage>
        <taxon>Eukaryota</taxon>
        <taxon>Sar</taxon>
        <taxon>Alveolata</taxon>
        <taxon>Ciliophora</taxon>
        <taxon>Postciliodesmatophora</taxon>
        <taxon>Heterotrichea</taxon>
        <taxon>Heterotrichida</taxon>
        <taxon>Blepharismidae</taxon>
        <taxon>Blepharisma</taxon>
    </lineage>
</organism>
<dbReference type="Proteomes" id="UP001162131">
    <property type="component" value="Unassembled WGS sequence"/>
</dbReference>
<evidence type="ECO:0000256" key="2">
    <source>
        <dbReference type="SAM" id="Coils"/>
    </source>
</evidence>
<evidence type="ECO:0000313" key="3">
    <source>
        <dbReference type="EMBL" id="CAG9314039.1"/>
    </source>
</evidence>
<keyword evidence="1" id="KW-0863">Zinc-finger</keyword>
<comment type="caution">
    <text evidence="3">The sequence shown here is derived from an EMBL/GenBank/DDBJ whole genome shotgun (WGS) entry which is preliminary data.</text>
</comment>
<proteinExistence type="predicted"/>
<feature type="coiled-coil region" evidence="2">
    <location>
        <begin position="132"/>
        <end position="232"/>
    </location>
</feature>
<sequence>MIVGNRKDLLSSLSLSNISNNTPKTLRLTPLFHQQNSESTLRDTTVSRGRTSRADLQGLSTTDRISHRNSKSVNLQVSPDVAAEVVKKYILPMFEIDARNSKDSARSKTFGIPRTERSRQNSAFDGPVYAELKLSEKLNQEIKSLREELEHQIQCVKRAEQEKELIKNEFGHVKEALFRSEANYAALNLELIEISKQLQEVEQCHSVLKEQAQQYQKQNSELDTKAIELGRQLHDEMAVNDKLKNIALQLHHGNSLLVMQSEIMGERLKGLFESFEFLTKAQSTEAKLAEEYTIFSAWGKEIANGYISLYSELRDVTINRDELFKDSVELAELKSELQGQRDKIYKSFKDRVSYLEQELSKTQEESVTIKQEFSTLEKKFADISNEYNRMRQRLKQFKFQSELEEKFCKNCQKPYIESENFNWSCKTHKSKFSGDLYWCCGRAGKDAPGCVSSKHISKDDEEIEIVNEISRLSNRCTSCRTLGHFAHECPRDPNARTKYEPKDELERILDVAKNKKKSHVLENDIQDRMMSLIKENMLEREATDYEITEESLENIDYAGRSFKDLLKIKKDLPFDSYVNRVSLETEQLEEDKSLHRSLKTMKTFKRKSIDQ</sequence>
<keyword evidence="2" id="KW-0175">Coiled coil</keyword>
<dbReference type="InterPro" id="IPR036875">
    <property type="entry name" value="Znf_CCHC_sf"/>
</dbReference>
<feature type="coiled-coil region" evidence="2">
    <location>
        <begin position="345"/>
        <end position="393"/>
    </location>
</feature>
<dbReference type="AlphaFoldDB" id="A0AAU9IPE4"/>
<dbReference type="GO" id="GO:0035556">
    <property type="term" value="P:intracellular signal transduction"/>
    <property type="evidence" value="ECO:0007669"/>
    <property type="project" value="InterPro"/>
</dbReference>
<reference evidence="3" key="1">
    <citation type="submission" date="2021-09" db="EMBL/GenBank/DDBJ databases">
        <authorList>
            <consortium name="AG Swart"/>
            <person name="Singh M."/>
            <person name="Singh A."/>
            <person name="Seah K."/>
            <person name="Emmerich C."/>
        </authorList>
    </citation>
    <scope>NUCLEOTIDE SEQUENCE</scope>
    <source>
        <strain evidence="3">ATCC30299</strain>
    </source>
</reference>
<keyword evidence="1" id="KW-0479">Metal-binding</keyword>
<protein>
    <recommendedName>
        <fullName evidence="5">CCHC-type domain-containing protein</fullName>
    </recommendedName>
</protein>
<dbReference type="GO" id="GO:0003676">
    <property type="term" value="F:nucleic acid binding"/>
    <property type="evidence" value="ECO:0007669"/>
    <property type="project" value="InterPro"/>
</dbReference>
<evidence type="ECO:0000313" key="4">
    <source>
        <dbReference type="Proteomes" id="UP001162131"/>
    </source>
</evidence>
<dbReference type="InterPro" id="IPR001562">
    <property type="entry name" value="Znf_Btk_motif"/>
</dbReference>
<accession>A0AAU9IPE4</accession>
<evidence type="ECO:0008006" key="5">
    <source>
        <dbReference type="Google" id="ProtNLM"/>
    </source>
</evidence>
<keyword evidence="4" id="KW-1185">Reference proteome</keyword>
<dbReference type="EMBL" id="CAJZBQ010000011">
    <property type="protein sequence ID" value="CAG9314039.1"/>
    <property type="molecule type" value="Genomic_DNA"/>
</dbReference>
<dbReference type="SUPFAM" id="SSF57756">
    <property type="entry name" value="Retrovirus zinc finger-like domains"/>
    <property type="match status" value="1"/>
</dbReference>
<name>A0AAU9IPE4_9CILI</name>
<dbReference type="PROSITE" id="PS51113">
    <property type="entry name" value="ZF_BTK"/>
    <property type="match status" value="1"/>
</dbReference>
<gene>
    <name evidence="3" type="ORF">BSTOLATCC_MIC9837</name>
</gene>